<dbReference type="AlphaFoldDB" id="A0A0H2YX40"/>
<evidence type="ECO:0000256" key="1">
    <source>
        <dbReference type="ARBA" id="ARBA00004141"/>
    </source>
</evidence>
<keyword evidence="6 7" id="KW-0472">Membrane</keyword>
<dbReference type="Proteomes" id="UP000008216">
    <property type="component" value="Chromosome"/>
</dbReference>
<evidence type="ECO:0000256" key="7">
    <source>
        <dbReference type="SAM" id="Phobius"/>
    </source>
</evidence>
<evidence type="ECO:0000313" key="9">
    <source>
        <dbReference type="EMBL" id="ABJ00079.1"/>
    </source>
</evidence>
<feature type="transmembrane region" description="Helical" evidence="7">
    <location>
        <begin position="365"/>
        <end position="389"/>
    </location>
</feature>
<protein>
    <recommendedName>
        <fullName evidence="8">Citrate transporter-like domain-containing protein</fullName>
    </recommendedName>
</protein>
<feature type="transmembrane region" description="Helical" evidence="7">
    <location>
        <begin position="172"/>
        <end position="191"/>
    </location>
</feature>
<evidence type="ECO:0000256" key="2">
    <source>
        <dbReference type="ARBA" id="ARBA00022448"/>
    </source>
</evidence>
<dbReference type="Pfam" id="PF03600">
    <property type="entry name" value="CitMHS"/>
    <property type="match status" value="1"/>
</dbReference>
<accession>A0A0H2YX40</accession>
<dbReference type="GO" id="GO:0055085">
    <property type="term" value="P:transmembrane transport"/>
    <property type="evidence" value="ECO:0007669"/>
    <property type="project" value="InterPro"/>
</dbReference>
<comment type="subcellular location">
    <subcellularLocation>
        <location evidence="1">Membrane</location>
        <topology evidence="1">Multi-pass membrane protein</topology>
    </subcellularLocation>
</comment>
<evidence type="ECO:0000256" key="4">
    <source>
        <dbReference type="ARBA" id="ARBA00022737"/>
    </source>
</evidence>
<feature type="transmembrane region" description="Helical" evidence="7">
    <location>
        <begin position="483"/>
        <end position="506"/>
    </location>
</feature>
<sequence>MRALMRERGPSLAKTMKNVSPICLSPHPLKTVSPSPYTPVISPSLCLRNLTRRCAQLARLLQYAKRSLKYRATCWKPKRREKMTMEMILALGILVLMIVLIMSDKMPFGAPPLLACLLLVVSGLSTVQQAFAGFVNPSVVMIAGFMVVMAALQKTRLISNVKSAMISLVNKGSYRSYGLLLVIVMLGASLAGTGATGYYVLILSLVSTIPYSKKLPTSKLMMPLGFATNHPLLPINLALLFGVTATVLETAGFHQEISMGRFALVNLIMSAAFLAWSLIAYRFLPDHPIADASEDALAAREETFNALPAWKEYCTIAAFAVSVIGMMLMNILGNIAFVIPGLAGAFVLMIDVLDFKEVRDHMGAPVILMMAGVIGIADALAGTGFTAMVGDAVAGVLGSGVSPFVFIVAFALLTSTCATFTGSNMGSVYIFAPIAIAACTSLGLNPTAAAIAVVISGWNGGYMPIDGMPAMILGMGKYKLPEFWVFSVPMYLIRILALCAGAVFIFPM</sequence>
<dbReference type="EMBL" id="CP000468">
    <property type="protein sequence ID" value="ABJ00079.1"/>
    <property type="molecule type" value="Genomic_DNA"/>
</dbReference>
<feature type="domain" description="Citrate transporter-like" evidence="8">
    <location>
        <begin position="98"/>
        <end position="421"/>
    </location>
</feature>
<feature type="transmembrane region" description="Helical" evidence="7">
    <location>
        <begin position="331"/>
        <end position="353"/>
    </location>
</feature>
<evidence type="ECO:0000259" key="8">
    <source>
        <dbReference type="Pfam" id="PF03600"/>
    </source>
</evidence>
<feature type="transmembrane region" description="Helical" evidence="7">
    <location>
        <begin position="263"/>
        <end position="284"/>
    </location>
</feature>
<evidence type="ECO:0000256" key="5">
    <source>
        <dbReference type="ARBA" id="ARBA00022989"/>
    </source>
</evidence>
<name>A0A0H2YX40_ECOK1</name>
<evidence type="ECO:0000256" key="3">
    <source>
        <dbReference type="ARBA" id="ARBA00022692"/>
    </source>
</evidence>
<dbReference type="InterPro" id="IPR051679">
    <property type="entry name" value="DASS-Related_Transporters"/>
</dbReference>
<keyword evidence="2" id="KW-0813">Transport</keyword>
<feature type="transmembrane region" description="Helical" evidence="7">
    <location>
        <begin position="401"/>
        <end position="421"/>
    </location>
</feature>
<feature type="transmembrane region" description="Helical" evidence="7">
    <location>
        <begin position="232"/>
        <end position="251"/>
    </location>
</feature>
<keyword evidence="10" id="KW-1185">Reference proteome</keyword>
<feature type="transmembrane region" description="Helical" evidence="7">
    <location>
        <begin position="134"/>
        <end position="152"/>
    </location>
</feature>
<reference evidence="9 10" key="1">
    <citation type="journal article" date="2007" name="J. Bacteriol.">
        <title>The genome sequence of avian pathogenic Escherichia coli strain O1:K1:H7 shares strong similarities with human extraintestinal pathogenic E. coli genomes.</title>
        <authorList>
            <person name="Johnson T.J."/>
            <person name="Kariyawasam S."/>
            <person name="Wannemuehler Y."/>
            <person name="Mangiamele P."/>
            <person name="Johnson S.J."/>
            <person name="Doetkott C."/>
            <person name="Skyberg J.A."/>
            <person name="Lynne A.M."/>
            <person name="Johnson J.R."/>
            <person name="Nolan L.K."/>
        </authorList>
    </citation>
    <scope>NUCLEOTIDE SEQUENCE [LARGE SCALE GENOMIC DNA]</scope>
    <source>
        <strain evidence="9">APEC O1</strain>
    </source>
</reference>
<gene>
    <name evidence="9" type="ORF">APECO1_1392</name>
</gene>
<dbReference type="GO" id="GO:0005886">
    <property type="term" value="C:plasma membrane"/>
    <property type="evidence" value="ECO:0007669"/>
    <property type="project" value="TreeGrafter"/>
</dbReference>
<evidence type="ECO:0000313" key="10">
    <source>
        <dbReference type="Proteomes" id="UP000008216"/>
    </source>
</evidence>
<keyword evidence="4" id="KW-0677">Repeat</keyword>
<keyword evidence="5 7" id="KW-1133">Transmembrane helix</keyword>
<dbReference type="PANTHER" id="PTHR43652:SF1">
    <property type="entry name" value="RESPONSE REGULATOR"/>
    <property type="match status" value="1"/>
</dbReference>
<keyword evidence="3 7" id="KW-0812">Transmembrane</keyword>
<feature type="transmembrane region" description="Helical" evidence="7">
    <location>
        <begin position="85"/>
        <end position="102"/>
    </location>
</feature>
<dbReference type="KEGG" id="ecv:APECO1_1392"/>
<dbReference type="InterPro" id="IPR004680">
    <property type="entry name" value="Cit_transptr-like_dom"/>
</dbReference>
<organism evidence="9 10">
    <name type="scientific">Escherichia coli O1:K1 / APEC</name>
    <dbReference type="NCBI Taxonomy" id="405955"/>
    <lineage>
        <taxon>Bacteria</taxon>
        <taxon>Pseudomonadati</taxon>
        <taxon>Pseudomonadota</taxon>
        <taxon>Gammaproteobacteria</taxon>
        <taxon>Enterobacterales</taxon>
        <taxon>Enterobacteriaceae</taxon>
        <taxon>Escherichia</taxon>
    </lineage>
</organism>
<feature type="transmembrane region" description="Helical" evidence="7">
    <location>
        <begin position="428"/>
        <end position="458"/>
    </location>
</feature>
<dbReference type="HOGENOM" id="CLU_032790_1_0_6"/>
<evidence type="ECO:0000256" key="6">
    <source>
        <dbReference type="ARBA" id="ARBA00023136"/>
    </source>
</evidence>
<proteinExistence type="predicted"/>
<dbReference type="PANTHER" id="PTHR43652">
    <property type="entry name" value="BASIC AMINO ACID ANTIPORTER YFCC-RELATED"/>
    <property type="match status" value="1"/>
</dbReference>